<name>A0A811S900_9POAL</name>
<comment type="caution">
    <text evidence="2">The sequence shown here is derived from an EMBL/GenBank/DDBJ whole genome shotgun (WGS) entry which is preliminary data.</text>
</comment>
<feature type="compositionally biased region" description="Basic and acidic residues" evidence="1">
    <location>
        <begin position="75"/>
        <end position="85"/>
    </location>
</feature>
<dbReference type="InterPro" id="IPR039291">
    <property type="entry name" value="At5g17165-like"/>
</dbReference>
<dbReference type="PANTHER" id="PTHR35122">
    <property type="entry name" value="OSJNBA0093F12.14 PROTEIN"/>
    <property type="match status" value="1"/>
</dbReference>
<dbReference type="EMBL" id="CAJGYO010000018">
    <property type="protein sequence ID" value="CAD6337992.1"/>
    <property type="molecule type" value="Genomic_DNA"/>
</dbReference>
<proteinExistence type="predicted"/>
<sequence length="190" mass="19643">MPLKSSTTAFMPLKSDGSLCIMEALRRSDQQDHHVAGSTAIVHTTLTDVSASIFCRHGGEKAQSFSHSSSSSTAAEREREGHADAEATAAQVEAALNRKNVDVVQGEDHTATLVAADAAEALCGVGDGDAAGAEDAWVPDQETGVFVPADEAYGDGTGNGNGNGHTVSASPSVLDQAVFVREEDMEDMAP</sequence>
<evidence type="ECO:0000256" key="1">
    <source>
        <dbReference type="SAM" id="MobiDB-lite"/>
    </source>
</evidence>
<dbReference type="PANTHER" id="PTHR35122:SF1">
    <property type="entry name" value="OS03G0627000 PROTEIN"/>
    <property type="match status" value="1"/>
</dbReference>
<feature type="region of interest" description="Disordered" evidence="1">
    <location>
        <begin position="153"/>
        <end position="174"/>
    </location>
</feature>
<dbReference type="AlphaFoldDB" id="A0A811S900"/>
<dbReference type="Proteomes" id="UP000604825">
    <property type="component" value="Unassembled WGS sequence"/>
</dbReference>
<evidence type="ECO:0000313" key="3">
    <source>
        <dbReference type="Proteomes" id="UP000604825"/>
    </source>
</evidence>
<organism evidence="2 3">
    <name type="scientific">Miscanthus lutarioriparius</name>
    <dbReference type="NCBI Taxonomy" id="422564"/>
    <lineage>
        <taxon>Eukaryota</taxon>
        <taxon>Viridiplantae</taxon>
        <taxon>Streptophyta</taxon>
        <taxon>Embryophyta</taxon>
        <taxon>Tracheophyta</taxon>
        <taxon>Spermatophyta</taxon>
        <taxon>Magnoliopsida</taxon>
        <taxon>Liliopsida</taxon>
        <taxon>Poales</taxon>
        <taxon>Poaceae</taxon>
        <taxon>PACMAD clade</taxon>
        <taxon>Panicoideae</taxon>
        <taxon>Andropogonodae</taxon>
        <taxon>Andropogoneae</taxon>
        <taxon>Saccharinae</taxon>
        <taxon>Miscanthus</taxon>
    </lineage>
</organism>
<keyword evidence="3" id="KW-1185">Reference proteome</keyword>
<protein>
    <submittedName>
        <fullName evidence="2">Uncharacterized protein</fullName>
    </submittedName>
</protein>
<dbReference type="Pfam" id="PF22272">
    <property type="entry name" value="LEA_3b"/>
    <property type="match status" value="1"/>
</dbReference>
<dbReference type="OrthoDB" id="786958at2759"/>
<reference evidence="2" key="1">
    <citation type="submission" date="2020-10" db="EMBL/GenBank/DDBJ databases">
        <authorList>
            <person name="Han B."/>
            <person name="Lu T."/>
            <person name="Zhao Q."/>
            <person name="Huang X."/>
            <person name="Zhao Y."/>
        </authorList>
    </citation>
    <scope>NUCLEOTIDE SEQUENCE</scope>
</reference>
<evidence type="ECO:0000313" key="2">
    <source>
        <dbReference type="EMBL" id="CAD6337992.1"/>
    </source>
</evidence>
<accession>A0A811S900</accession>
<gene>
    <name evidence="2" type="ORF">NCGR_LOCUS62090</name>
</gene>
<feature type="region of interest" description="Disordered" evidence="1">
    <location>
        <begin position="62"/>
        <end position="85"/>
    </location>
</feature>